<proteinExistence type="predicted"/>
<dbReference type="Proteomes" id="UP001304071">
    <property type="component" value="Chromosome 2"/>
</dbReference>
<gene>
    <name evidence="1" type="ORF">R8Z52_23130</name>
</gene>
<dbReference type="Gene3D" id="3.30.450.150">
    <property type="entry name" value="Haem-degrading domain"/>
    <property type="match status" value="1"/>
</dbReference>
<name>A0ABZ0QHW6_9VIBR</name>
<dbReference type="PANTHER" id="PTHR34309">
    <property type="entry name" value="SLR1406 PROTEIN"/>
    <property type="match status" value="1"/>
</dbReference>
<evidence type="ECO:0000313" key="2">
    <source>
        <dbReference type="Proteomes" id="UP001304071"/>
    </source>
</evidence>
<sequence>MNSHDELFDTPVDRAMAKQTSDAPHKISLHDAMLLGEFAKQKALEMNLPVVFCLMDASGNQRYFFSMEDALLVSHTVAVKKAWTAVALKMSTQQLAQEIQPGKSLYTLQNDASLCCFGGGIPLWSGEVLLGALGVSGGSVEQDVSVAQYAVTQFSQRYYSLLPE</sequence>
<accession>A0ABZ0QHW6</accession>
<evidence type="ECO:0000313" key="1">
    <source>
        <dbReference type="EMBL" id="WPC75812.1"/>
    </source>
</evidence>
<reference evidence="1 2" key="1">
    <citation type="submission" date="2023-11" db="EMBL/GenBank/DDBJ databases">
        <title>Plant-associative lifestyle of Vibrio porteresiae and its evolutionary dynamics.</title>
        <authorList>
            <person name="Rameshkumar N."/>
            <person name="Kirti K."/>
        </authorList>
    </citation>
    <scope>NUCLEOTIDE SEQUENCE [LARGE SCALE GENOMIC DNA]</scope>
    <source>
        <strain evidence="1 2">MSSRF30</strain>
    </source>
</reference>
<dbReference type="Pfam" id="PF03928">
    <property type="entry name" value="HbpS-like"/>
    <property type="match status" value="1"/>
</dbReference>
<dbReference type="InterPro" id="IPR052517">
    <property type="entry name" value="GlcG_carb_metab_protein"/>
</dbReference>
<dbReference type="RefSeq" id="WP_261897786.1">
    <property type="nucleotide sequence ID" value="NZ_AP024896.1"/>
</dbReference>
<protein>
    <submittedName>
        <fullName evidence="1">Heme-binding protein</fullName>
    </submittedName>
</protein>
<dbReference type="InterPro" id="IPR038084">
    <property type="entry name" value="PduO/GlcC-like_sf"/>
</dbReference>
<dbReference type="InterPro" id="IPR005624">
    <property type="entry name" value="PduO/GlcC-like"/>
</dbReference>
<dbReference type="EMBL" id="CP138204">
    <property type="protein sequence ID" value="WPC75812.1"/>
    <property type="molecule type" value="Genomic_DNA"/>
</dbReference>
<keyword evidence="2" id="KW-1185">Reference proteome</keyword>
<organism evidence="1 2">
    <name type="scientific">Vibrio porteresiae DSM 19223</name>
    <dbReference type="NCBI Taxonomy" id="1123496"/>
    <lineage>
        <taxon>Bacteria</taxon>
        <taxon>Pseudomonadati</taxon>
        <taxon>Pseudomonadota</taxon>
        <taxon>Gammaproteobacteria</taxon>
        <taxon>Vibrionales</taxon>
        <taxon>Vibrionaceae</taxon>
        <taxon>Vibrio</taxon>
    </lineage>
</organism>
<dbReference type="PANTHER" id="PTHR34309:SF1">
    <property type="entry name" value="PROTEIN GLCG"/>
    <property type="match status" value="1"/>
</dbReference>
<dbReference type="SUPFAM" id="SSF143744">
    <property type="entry name" value="GlcG-like"/>
    <property type="match status" value="1"/>
</dbReference>